<feature type="transmembrane region" description="Helical" evidence="7">
    <location>
        <begin position="303"/>
        <end position="321"/>
    </location>
</feature>
<name>A0A8H5BSW8_9AGAR</name>
<dbReference type="InterPro" id="IPR032805">
    <property type="entry name" value="Wax_synthase_dom"/>
</dbReference>
<evidence type="ECO:0000256" key="1">
    <source>
        <dbReference type="ARBA" id="ARBA00004141"/>
    </source>
</evidence>
<dbReference type="Pfam" id="PF13813">
    <property type="entry name" value="MBOAT_2"/>
    <property type="match status" value="1"/>
</dbReference>
<evidence type="ECO:0000256" key="5">
    <source>
        <dbReference type="ARBA" id="ARBA00022989"/>
    </source>
</evidence>
<evidence type="ECO:0000313" key="10">
    <source>
        <dbReference type="Proteomes" id="UP000567179"/>
    </source>
</evidence>
<evidence type="ECO:0000256" key="6">
    <source>
        <dbReference type="ARBA" id="ARBA00023136"/>
    </source>
</evidence>
<dbReference type="AlphaFoldDB" id="A0A8H5BSW8"/>
<evidence type="ECO:0000256" key="7">
    <source>
        <dbReference type="SAM" id="Phobius"/>
    </source>
</evidence>
<evidence type="ECO:0000259" key="8">
    <source>
        <dbReference type="Pfam" id="PF13813"/>
    </source>
</evidence>
<feature type="transmembrane region" description="Helical" evidence="7">
    <location>
        <begin position="333"/>
        <end position="353"/>
    </location>
</feature>
<dbReference type="InterPro" id="IPR044851">
    <property type="entry name" value="Wax_synthase"/>
</dbReference>
<sequence length="388" mass="43530">MRGKVDLQQGLVPLIWAALVFGRAHAAGKNATFTWAFLLVIAWLCIYFIFFTASNDASGDYTIAQIVSGLFFTASDVIFLRNHQPEVRKIGQTKATSAMSFWERLWWSLSLISSPRNIGWSTQPTSRIRPTPPSVTRVQFITSGLKWMCFYALLFDVTSIICHNFPMYGQGGPSFGDFPWLWRATVWLNIFGVSSMMSMTYTSVSVAAVALGLSRPQAWPPYFGNLKDAYTVRNCWGRVWHQMLRRTVTGHGNALAGILHFPKSTFTTYFKLYAAFLTSGLIHYAGDYILFQTWIGPGRSMPFFLLQAVVITFEDAVVGVAKMAGITKASPLAKLLGFCWVFAWFALSVSYWLGPTFTAGTFNGSTPDVSLVQYLWNGQWKVSKQDFI</sequence>
<dbReference type="OrthoDB" id="1077582at2759"/>
<keyword evidence="6 7" id="KW-0472">Membrane</keyword>
<reference evidence="9 10" key="1">
    <citation type="journal article" date="2020" name="ISME J.">
        <title>Uncovering the hidden diversity of litter-decomposition mechanisms in mushroom-forming fungi.</title>
        <authorList>
            <person name="Floudas D."/>
            <person name="Bentzer J."/>
            <person name="Ahren D."/>
            <person name="Johansson T."/>
            <person name="Persson P."/>
            <person name="Tunlid A."/>
        </authorList>
    </citation>
    <scope>NUCLEOTIDE SEQUENCE [LARGE SCALE GENOMIC DNA]</scope>
    <source>
        <strain evidence="9 10">CBS 101986</strain>
    </source>
</reference>
<evidence type="ECO:0000256" key="3">
    <source>
        <dbReference type="ARBA" id="ARBA00022679"/>
    </source>
</evidence>
<evidence type="ECO:0000256" key="4">
    <source>
        <dbReference type="ARBA" id="ARBA00022692"/>
    </source>
</evidence>
<feature type="transmembrane region" description="Helical" evidence="7">
    <location>
        <begin position="186"/>
        <end position="213"/>
    </location>
</feature>
<evidence type="ECO:0000256" key="2">
    <source>
        <dbReference type="ARBA" id="ARBA00007282"/>
    </source>
</evidence>
<gene>
    <name evidence="9" type="ORF">D9619_011600</name>
</gene>
<comment type="subcellular location">
    <subcellularLocation>
        <location evidence="1">Membrane</location>
        <topology evidence="1">Multi-pass membrane protein</topology>
    </subcellularLocation>
</comment>
<evidence type="ECO:0000313" key="9">
    <source>
        <dbReference type="EMBL" id="KAF5328770.1"/>
    </source>
</evidence>
<feature type="transmembrane region" description="Helical" evidence="7">
    <location>
        <begin position="147"/>
        <end position="166"/>
    </location>
</feature>
<keyword evidence="4 7" id="KW-0812">Transmembrane</keyword>
<protein>
    <recommendedName>
        <fullName evidence="8">Wax synthase domain-containing protein</fullName>
    </recommendedName>
</protein>
<dbReference type="GO" id="GO:0006629">
    <property type="term" value="P:lipid metabolic process"/>
    <property type="evidence" value="ECO:0007669"/>
    <property type="project" value="InterPro"/>
</dbReference>
<keyword evidence="3" id="KW-0808">Transferase</keyword>
<dbReference type="Proteomes" id="UP000567179">
    <property type="component" value="Unassembled WGS sequence"/>
</dbReference>
<feature type="domain" description="Wax synthase" evidence="8">
    <location>
        <begin position="219"/>
        <end position="305"/>
    </location>
</feature>
<comment type="similarity">
    <text evidence="2">Belongs to the wax synthase family.</text>
</comment>
<dbReference type="GO" id="GO:0008374">
    <property type="term" value="F:O-acyltransferase activity"/>
    <property type="evidence" value="ECO:0007669"/>
    <property type="project" value="InterPro"/>
</dbReference>
<dbReference type="EMBL" id="JAACJJ010000003">
    <property type="protein sequence ID" value="KAF5328770.1"/>
    <property type="molecule type" value="Genomic_DNA"/>
</dbReference>
<feature type="transmembrane region" description="Helical" evidence="7">
    <location>
        <begin position="272"/>
        <end position="291"/>
    </location>
</feature>
<organism evidence="9 10">
    <name type="scientific">Psilocybe cf. subviscida</name>
    <dbReference type="NCBI Taxonomy" id="2480587"/>
    <lineage>
        <taxon>Eukaryota</taxon>
        <taxon>Fungi</taxon>
        <taxon>Dikarya</taxon>
        <taxon>Basidiomycota</taxon>
        <taxon>Agaricomycotina</taxon>
        <taxon>Agaricomycetes</taxon>
        <taxon>Agaricomycetidae</taxon>
        <taxon>Agaricales</taxon>
        <taxon>Agaricineae</taxon>
        <taxon>Strophariaceae</taxon>
        <taxon>Psilocybe</taxon>
    </lineage>
</organism>
<dbReference type="PANTHER" id="PTHR31595">
    <property type="entry name" value="LONG-CHAIN-ALCOHOL O-FATTY-ACYLTRANSFERASE 3-RELATED"/>
    <property type="match status" value="1"/>
</dbReference>
<feature type="transmembrane region" description="Helical" evidence="7">
    <location>
        <begin position="36"/>
        <end position="53"/>
    </location>
</feature>
<dbReference type="PANTHER" id="PTHR31595:SF27">
    <property type="entry name" value="WAX SYNTHASE DOMAIN-CONTAINING PROTEIN-RELATED"/>
    <property type="match status" value="1"/>
</dbReference>
<proteinExistence type="inferred from homology"/>
<accession>A0A8H5BSW8</accession>
<keyword evidence="5 7" id="KW-1133">Transmembrane helix</keyword>
<dbReference type="GO" id="GO:0016020">
    <property type="term" value="C:membrane"/>
    <property type="evidence" value="ECO:0007669"/>
    <property type="project" value="UniProtKB-SubCell"/>
</dbReference>
<comment type="caution">
    <text evidence="9">The sequence shown here is derived from an EMBL/GenBank/DDBJ whole genome shotgun (WGS) entry which is preliminary data.</text>
</comment>
<keyword evidence="10" id="KW-1185">Reference proteome</keyword>